<sequence>MTMELYIRKADLAVGNILVVANQSKETIFIAARDKENPFLIKLYNRLNTLIGEIKLKNNFLKIYSIEINGVERATINALPMIDLKYVYLSKVNWNVIGNLVISKYHVTKGGKEILQVQPTILSQGHPGLELSFKNLDDGPMGTLLAIFLNKYIKLPTLAPKTDLDNLNLKSKVSYLNNFKNKCN</sequence>
<dbReference type="Proteomes" id="UP000321618">
    <property type="component" value="Unassembled WGS sequence"/>
</dbReference>
<dbReference type="AlphaFoldDB" id="A0AB34A6E0"/>
<dbReference type="EMBL" id="BJZM01000001">
    <property type="protein sequence ID" value="GEO75561.1"/>
    <property type="molecule type" value="Genomic_DNA"/>
</dbReference>
<proteinExistence type="predicted"/>
<gene>
    <name evidence="1" type="ORF">LCR01_00040</name>
</gene>
<comment type="caution">
    <text evidence="1">The sequence shown here is derived from an EMBL/GenBank/DDBJ whole genome shotgun (WGS) entry which is preliminary data.</text>
</comment>
<name>A0AB34A6E0_9LACO</name>
<protein>
    <submittedName>
        <fullName evidence="1">Uncharacterized protein</fullName>
    </submittedName>
</protein>
<organism evidence="1 2">
    <name type="scientific">Companilactobacillus crustorum</name>
    <dbReference type="NCBI Taxonomy" id="392416"/>
    <lineage>
        <taxon>Bacteria</taxon>
        <taxon>Bacillati</taxon>
        <taxon>Bacillota</taxon>
        <taxon>Bacilli</taxon>
        <taxon>Lactobacillales</taxon>
        <taxon>Lactobacillaceae</taxon>
        <taxon>Companilactobacillus</taxon>
    </lineage>
</organism>
<accession>A0AB34A6E0</accession>
<reference evidence="1 2" key="1">
    <citation type="submission" date="2019-07" db="EMBL/GenBank/DDBJ databases">
        <title>Whole genome shotgun sequence of Lactobacillus crustorum NBRC 107159.</title>
        <authorList>
            <person name="Hosoyama A."/>
            <person name="Uohara A."/>
            <person name="Ohji S."/>
            <person name="Ichikawa N."/>
        </authorList>
    </citation>
    <scope>NUCLEOTIDE SEQUENCE [LARGE SCALE GENOMIC DNA]</scope>
    <source>
        <strain evidence="1 2">NBRC 107159</strain>
    </source>
</reference>
<evidence type="ECO:0000313" key="1">
    <source>
        <dbReference type="EMBL" id="GEO75561.1"/>
    </source>
</evidence>
<evidence type="ECO:0000313" key="2">
    <source>
        <dbReference type="Proteomes" id="UP000321618"/>
    </source>
</evidence>